<name>A0AAN8XZI4_SOLBU</name>
<reference evidence="1 2" key="1">
    <citation type="submission" date="2024-02" db="EMBL/GenBank/DDBJ databases">
        <title>de novo genome assembly of Solanum bulbocastanum strain 11H21.</title>
        <authorList>
            <person name="Hosaka A.J."/>
        </authorList>
    </citation>
    <scope>NUCLEOTIDE SEQUENCE [LARGE SCALE GENOMIC DNA]</scope>
    <source>
        <tissue evidence="1">Young leaves</tissue>
    </source>
</reference>
<accession>A0AAN8XZI4</accession>
<evidence type="ECO:0000313" key="2">
    <source>
        <dbReference type="Proteomes" id="UP001371456"/>
    </source>
</evidence>
<dbReference type="AlphaFoldDB" id="A0AAN8XZI4"/>
<keyword evidence="2" id="KW-1185">Reference proteome</keyword>
<dbReference type="EMBL" id="JBANQN010000012">
    <property type="protein sequence ID" value="KAK6774115.1"/>
    <property type="molecule type" value="Genomic_DNA"/>
</dbReference>
<dbReference type="Proteomes" id="UP001371456">
    <property type="component" value="Unassembled WGS sequence"/>
</dbReference>
<gene>
    <name evidence="1" type="ORF">RDI58_029354</name>
</gene>
<protein>
    <submittedName>
        <fullName evidence="1">Uncharacterized protein</fullName>
    </submittedName>
</protein>
<comment type="caution">
    <text evidence="1">The sequence shown here is derived from an EMBL/GenBank/DDBJ whole genome shotgun (WGS) entry which is preliminary data.</text>
</comment>
<dbReference type="PANTHER" id="PTHR48219">
    <property type="entry name" value="VACUOLAR PROTEIN SORTING-ASSOCIATED PROTEIN 62-RELATED"/>
    <property type="match status" value="1"/>
</dbReference>
<sequence>MVCFGDQNHEAQCIIGCDSISFWMLHPPTGFVSAGCIACKGAPNQSDFGSLRCTRSDMVPSDQFLEQSIWDTSDTKFMKKPFSLWVIGDELGHFEVVSRSLQRGLLIEIWLVV</sequence>
<dbReference type="PANTHER" id="PTHR48219:SF1">
    <property type="entry name" value="VACUOLAR PROTEIN SORTING-ASSOCIATED PROTEIN 62"/>
    <property type="match status" value="1"/>
</dbReference>
<organism evidence="1 2">
    <name type="scientific">Solanum bulbocastanum</name>
    <name type="common">Wild potato</name>
    <dbReference type="NCBI Taxonomy" id="147425"/>
    <lineage>
        <taxon>Eukaryota</taxon>
        <taxon>Viridiplantae</taxon>
        <taxon>Streptophyta</taxon>
        <taxon>Embryophyta</taxon>
        <taxon>Tracheophyta</taxon>
        <taxon>Spermatophyta</taxon>
        <taxon>Magnoliopsida</taxon>
        <taxon>eudicotyledons</taxon>
        <taxon>Gunneridae</taxon>
        <taxon>Pentapetalae</taxon>
        <taxon>asterids</taxon>
        <taxon>lamiids</taxon>
        <taxon>Solanales</taxon>
        <taxon>Solanaceae</taxon>
        <taxon>Solanoideae</taxon>
        <taxon>Solaneae</taxon>
        <taxon>Solanum</taxon>
    </lineage>
</organism>
<evidence type="ECO:0000313" key="1">
    <source>
        <dbReference type="EMBL" id="KAK6774115.1"/>
    </source>
</evidence>
<proteinExistence type="predicted"/>